<dbReference type="InParanoid" id="A0A1V9XKW5"/>
<organism evidence="2 3">
    <name type="scientific">Tropilaelaps mercedesae</name>
    <dbReference type="NCBI Taxonomy" id="418985"/>
    <lineage>
        <taxon>Eukaryota</taxon>
        <taxon>Metazoa</taxon>
        <taxon>Ecdysozoa</taxon>
        <taxon>Arthropoda</taxon>
        <taxon>Chelicerata</taxon>
        <taxon>Arachnida</taxon>
        <taxon>Acari</taxon>
        <taxon>Parasitiformes</taxon>
        <taxon>Mesostigmata</taxon>
        <taxon>Gamasina</taxon>
        <taxon>Dermanyssoidea</taxon>
        <taxon>Laelapidae</taxon>
        <taxon>Tropilaelaps</taxon>
    </lineage>
</organism>
<keyword evidence="3" id="KW-1185">Reference proteome</keyword>
<keyword evidence="1" id="KW-0472">Membrane</keyword>
<keyword evidence="1" id="KW-1133">Transmembrane helix</keyword>
<feature type="transmembrane region" description="Helical" evidence="1">
    <location>
        <begin position="77"/>
        <end position="101"/>
    </location>
</feature>
<dbReference type="AlphaFoldDB" id="A0A1V9XKW5"/>
<evidence type="ECO:0008006" key="4">
    <source>
        <dbReference type="Google" id="ProtNLM"/>
    </source>
</evidence>
<protein>
    <recommendedName>
        <fullName evidence="4">Transmembrane protein-like</fullName>
    </recommendedName>
</protein>
<gene>
    <name evidence="2" type="ORF">BIW11_01041</name>
</gene>
<proteinExistence type="predicted"/>
<evidence type="ECO:0000256" key="1">
    <source>
        <dbReference type="SAM" id="Phobius"/>
    </source>
</evidence>
<evidence type="ECO:0000313" key="2">
    <source>
        <dbReference type="EMBL" id="OQR73998.1"/>
    </source>
</evidence>
<sequence length="128" mass="14192">MALDLSADSIVLSRIPYRYSRVGNLPYIVYFSGCLAALAILLVVAGATLTAIVFTEVRPPTADENYNRFIGADFRRVVGPLMMVMAALMLILGCGMTCFGYQSARTDRQELEKFEEKSTELQPFQVNP</sequence>
<feature type="transmembrane region" description="Helical" evidence="1">
    <location>
        <begin position="27"/>
        <end position="57"/>
    </location>
</feature>
<name>A0A1V9XKW5_9ACAR</name>
<dbReference type="EMBL" id="MNPL01008901">
    <property type="protein sequence ID" value="OQR73998.1"/>
    <property type="molecule type" value="Genomic_DNA"/>
</dbReference>
<reference evidence="2 3" key="1">
    <citation type="journal article" date="2017" name="Gigascience">
        <title>Draft genome of the honey bee ectoparasitic mite, Tropilaelaps mercedesae, is shaped by the parasitic life history.</title>
        <authorList>
            <person name="Dong X."/>
            <person name="Armstrong S.D."/>
            <person name="Xia D."/>
            <person name="Makepeace B.L."/>
            <person name="Darby A.C."/>
            <person name="Kadowaki T."/>
        </authorList>
    </citation>
    <scope>NUCLEOTIDE SEQUENCE [LARGE SCALE GENOMIC DNA]</scope>
    <source>
        <strain evidence="2">Wuxi-XJTLU</strain>
    </source>
</reference>
<comment type="caution">
    <text evidence="2">The sequence shown here is derived from an EMBL/GenBank/DDBJ whole genome shotgun (WGS) entry which is preliminary data.</text>
</comment>
<dbReference type="Proteomes" id="UP000192247">
    <property type="component" value="Unassembled WGS sequence"/>
</dbReference>
<evidence type="ECO:0000313" key="3">
    <source>
        <dbReference type="Proteomes" id="UP000192247"/>
    </source>
</evidence>
<keyword evidence="1" id="KW-0812">Transmembrane</keyword>
<accession>A0A1V9XKW5</accession>
<dbReference type="OrthoDB" id="6479000at2759"/>